<comment type="subcellular location">
    <subcellularLocation>
        <location evidence="1">Periplasm</location>
    </subcellularLocation>
</comment>
<evidence type="ECO:0000256" key="3">
    <source>
        <dbReference type="ARBA" id="ARBA00022764"/>
    </source>
</evidence>
<protein>
    <submittedName>
        <fullName evidence="5">ABC-type glycerol-3-phosphate transport system, substrate-binding protein</fullName>
    </submittedName>
</protein>
<dbReference type="EMBL" id="FMXQ01000003">
    <property type="protein sequence ID" value="SDB24529.1"/>
    <property type="molecule type" value="Genomic_DNA"/>
</dbReference>
<reference evidence="5 6" key="1">
    <citation type="submission" date="2016-10" db="EMBL/GenBank/DDBJ databases">
        <authorList>
            <person name="de Groot N.N."/>
        </authorList>
    </citation>
    <scope>NUCLEOTIDE SEQUENCE [LARGE SCALE GENOMIC DNA]</scope>
    <source>
        <strain evidence="5 6">ATCC 35022</strain>
    </source>
</reference>
<dbReference type="Pfam" id="PF01547">
    <property type="entry name" value="SBP_bac_1"/>
    <property type="match status" value="1"/>
</dbReference>
<evidence type="ECO:0000313" key="6">
    <source>
        <dbReference type="Proteomes" id="UP000199071"/>
    </source>
</evidence>
<dbReference type="InterPro" id="IPR006059">
    <property type="entry name" value="SBP"/>
</dbReference>
<feature type="chain" id="PRO_5011752322" evidence="4">
    <location>
        <begin position="27"/>
        <end position="420"/>
    </location>
</feature>
<organism evidence="5 6">
    <name type="scientific">Bauldia litoralis</name>
    <dbReference type="NCBI Taxonomy" id="665467"/>
    <lineage>
        <taxon>Bacteria</taxon>
        <taxon>Pseudomonadati</taxon>
        <taxon>Pseudomonadota</taxon>
        <taxon>Alphaproteobacteria</taxon>
        <taxon>Hyphomicrobiales</taxon>
        <taxon>Kaistiaceae</taxon>
        <taxon>Bauldia</taxon>
    </lineage>
</organism>
<evidence type="ECO:0000256" key="2">
    <source>
        <dbReference type="ARBA" id="ARBA00008520"/>
    </source>
</evidence>
<keyword evidence="6" id="KW-1185">Reference proteome</keyword>
<dbReference type="RefSeq" id="WP_090876160.1">
    <property type="nucleotide sequence ID" value="NZ_FMXQ01000003.1"/>
</dbReference>
<dbReference type="STRING" id="665467.SAMN02982931_01897"/>
<dbReference type="Gene3D" id="3.40.190.10">
    <property type="entry name" value="Periplasmic binding protein-like II"/>
    <property type="match status" value="1"/>
</dbReference>
<proteinExistence type="inferred from homology"/>
<dbReference type="GO" id="GO:0042597">
    <property type="term" value="C:periplasmic space"/>
    <property type="evidence" value="ECO:0007669"/>
    <property type="project" value="UniProtKB-SubCell"/>
</dbReference>
<evidence type="ECO:0000256" key="1">
    <source>
        <dbReference type="ARBA" id="ARBA00004418"/>
    </source>
</evidence>
<dbReference type="PANTHER" id="PTHR43649">
    <property type="entry name" value="ARABINOSE-BINDING PROTEIN-RELATED"/>
    <property type="match status" value="1"/>
</dbReference>
<dbReference type="Proteomes" id="UP000199071">
    <property type="component" value="Unassembled WGS sequence"/>
</dbReference>
<evidence type="ECO:0000313" key="5">
    <source>
        <dbReference type="EMBL" id="SDB24529.1"/>
    </source>
</evidence>
<keyword evidence="4" id="KW-0732">Signal</keyword>
<dbReference type="PANTHER" id="PTHR43649:SF12">
    <property type="entry name" value="DIACETYLCHITOBIOSE BINDING PROTEIN DASA"/>
    <property type="match status" value="1"/>
</dbReference>
<dbReference type="SUPFAM" id="SSF53850">
    <property type="entry name" value="Periplasmic binding protein-like II"/>
    <property type="match status" value="1"/>
</dbReference>
<dbReference type="OrthoDB" id="9811951at2"/>
<gene>
    <name evidence="5" type="ORF">SAMN02982931_01897</name>
</gene>
<keyword evidence="3" id="KW-0574">Periplasm</keyword>
<name>A0A1G6BV97_9HYPH</name>
<accession>A0A1G6BV97</accession>
<sequence>MSRSHGFSRALLAAPLVTFALAGASADELNFSVMESGTYDAAARQIGDEFEAATGTKVVVSAFPWAVLRQNNTTDLISGTNQYDVMSGGYYLADVYSYFAPMDDFIAADNYGDGMIDNLMKPGRSEFVDGKQIGIPYGIDAFGLLYNTEMLEKAGVSPDFATWADVAAACPKIEEATGAACFSHPTGNPEQIGSFFLSSYPGTYVTADGTYALDEAAAVKAAEELAALWQYLPEKGTAMTFDEAHQVFIDGDAAMLVTWPSFVTKQLDAEDSPLKGKWGMATFPGEGFTWLSLWQLFVPESTEDKDAAWAWAKAYAGPENATRNLVEHNIGSVWKATYEDEALAAERAHFWPALTAGFARAKNPPLSGEAQDFLTNTLQDVANGRTSAADGIASINAAWANIPVPSAMLEAAKGSGLQAE</sequence>
<dbReference type="InterPro" id="IPR050490">
    <property type="entry name" value="Bact_solute-bd_prot1"/>
</dbReference>
<comment type="similarity">
    <text evidence="2">Belongs to the bacterial solute-binding protein 1 family.</text>
</comment>
<feature type="signal peptide" evidence="4">
    <location>
        <begin position="1"/>
        <end position="26"/>
    </location>
</feature>
<evidence type="ECO:0000256" key="4">
    <source>
        <dbReference type="SAM" id="SignalP"/>
    </source>
</evidence>
<dbReference type="AlphaFoldDB" id="A0A1G6BV97"/>